<dbReference type="SUPFAM" id="SSF53474">
    <property type="entry name" value="alpha/beta-Hydrolases"/>
    <property type="match status" value="1"/>
</dbReference>
<dbReference type="AlphaFoldDB" id="A0A316YFW4"/>
<dbReference type="Gene3D" id="3.40.50.1820">
    <property type="entry name" value="alpha/beta hydrolase"/>
    <property type="match status" value="1"/>
</dbReference>
<dbReference type="OrthoDB" id="5985073at2759"/>
<keyword evidence="3" id="KW-1185">Reference proteome</keyword>
<protein>
    <recommendedName>
        <fullName evidence="4">AB hydrolase-1 domain-containing protein</fullName>
    </recommendedName>
</protein>
<evidence type="ECO:0000313" key="2">
    <source>
        <dbReference type="EMBL" id="PWN88109.1"/>
    </source>
</evidence>
<organism evidence="2 3">
    <name type="scientific">Acaromyces ingoldii</name>
    <dbReference type="NCBI Taxonomy" id="215250"/>
    <lineage>
        <taxon>Eukaryota</taxon>
        <taxon>Fungi</taxon>
        <taxon>Dikarya</taxon>
        <taxon>Basidiomycota</taxon>
        <taxon>Ustilaginomycotina</taxon>
        <taxon>Exobasidiomycetes</taxon>
        <taxon>Exobasidiales</taxon>
        <taxon>Cryptobasidiaceae</taxon>
        <taxon>Acaromyces</taxon>
    </lineage>
</organism>
<feature type="signal peptide" evidence="1">
    <location>
        <begin position="1"/>
        <end position="22"/>
    </location>
</feature>
<dbReference type="Proteomes" id="UP000245768">
    <property type="component" value="Unassembled WGS sequence"/>
</dbReference>
<dbReference type="STRING" id="215250.A0A316YFW4"/>
<evidence type="ECO:0000313" key="3">
    <source>
        <dbReference type="Proteomes" id="UP000245768"/>
    </source>
</evidence>
<dbReference type="EMBL" id="KZ819638">
    <property type="protein sequence ID" value="PWN88109.1"/>
    <property type="molecule type" value="Genomic_DNA"/>
</dbReference>
<gene>
    <name evidence="2" type="ORF">FA10DRAFT_268330</name>
</gene>
<dbReference type="InParanoid" id="A0A316YFW4"/>
<dbReference type="InterPro" id="IPR029058">
    <property type="entry name" value="AB_hydrolase_fold"/>
</dbReference>
<feature type="chain" id="PRO_5016332856" description="AB hydrolase-1 domain-containing protein" evidence="1">
    <location>
        <begin position="23"/>
        <end position="410"/>
    </location>
</feature>
<reference evidence="2 3" key="1">
    <citation type="journal article" date="2018" name="Mol. Biol. Evol.">
        <title>Broad Genomic Sampling Reveals a Smut Pathogenic Ancestry of the Fungal Clade Ustilaginomycotina.</title>
        <authorList>
            <person name="Kijpornyongpan T."/>
            <person name="Mondo S.J."/>
            <person name="Barry K."/>
            <person name="Sandor L."/>
            <person name="Lee J."/>
            <person name="Lipzen A."/>
            <person name="Pangilinan J."/>
            <person name="LaButti K."/>
            <person name="Hainaut M."/>
            <person name="Henrissat B."/>
            <person name="Grigoriev I.V."/>
            <person name="Spatafora J.W."/>
            <person name="Aime M.C."/>
        </authorList>
    </citation>
    <scope>NUCLEOTIDE SEQUENCE [LARGE SCALE GENOMIC DNA]</scope>
    <source>
        <strain evidence="2 3">MCA 4198</strain>
    </source>
</reference>
<proteinExistence type="predicted"/>
<dbReference type="GeneID" id="37044199"/>
<name>A0A316YFW4_9BASI</name>
<keyword evidence="1" id="KW-0732">Signal</keyword>
<evidence type="ECO:0008006" key="4">
    <source>
        <dbReference type="Google" id="ProtNLM"/>
    </source>
</evidence>
<dbReference type="PANTHER" id="PTHR35560:SF3">
    <property type="entry name" value="PEPTIDASE S9 PROLYL OLIGOPEPTIDASE CATALYTIC DOMAIN-CONTAINING PROTEIN"/>
    <property type="match status" value="1"/>
</dbReference>
<dbReference type="PANTHER" id="PTHR35560">
    <property type="entry name" value="BLL0132 PROTEIN"/>
    <property type="match status" value="1"/>
</dbReference>
<dbReference type="RefSeq" id="XP_025375307.1">
    <property type="nucleotide sequence ID" value="XM_025522283.1"/>
</dbReference>
<evidence type="ECO:0000256" key="1">
    <source>
        <dbReference type="SAM" id="SignalP"/>
    </source>
</evidence>
<accession>A0A316YFW4</accession>
<sequence>MPTPTLFFTIVIAIGLLRFAACFNSADDDDSDEETAGLFAFQTTDFDPEKIKRVVIQLHGQGRDAWLYFDQTTEALYNATRTNTASKSKSKKRTKLKRYETLIFAPWFLNEDDEGAYTDLDAGSSTAGPLVWPGSEWANGGDSILPSGASDNVSSFEAIDGVIRHFADRDTFPKMETIIVAGHSMGAQMAQRYALLGAVPSGRLPVHFVVANPGSFAYLTPSRPNSVENCSETYDQWKYGLGVYEQRYLSDFVRESLDQQNDVTDVRKRYSEQRLVHYLFGTADHGKGDTRCEAVTQGLTHLERGRNYMRHLADVVNDDSIAAVTANIHTVDYIKNVSHDGLGMFMSKAGIERLFYTNVLGEEEPQGVGDADPDSQYFYPSRSSSLASWRPTALATVFATLALAAIPSLL</sequence>